<organism evidence="1 2">
    <name type="scientific">Panagrolaimus sp. PS1159</name>
    <dbReference type="NCBI Taxonomy" id="55785"/>
    <lineage>
        <taxon>Eukaryota</taxon>
        <taxon>Metazoa</taxon>
        <taxon>Ecdysozoa</taxon>
        <taxon>Nematoda</taxon>
        <taxon>Chromadorea</taxon>
        <taxon>Rhabditida</taxon>
        <taxon>Tylenchina</taxon>
        <taxon>Panagrolaimomorpha</taxon>
        <taxon>Panagrolaimoidea</taxon>
        <taxon>Panagrolaimidae</taxon>
        <taxon>Panagrolaimus</taxon>
    </lineage>
</organism>
<protein>
    <submittedName>
        <fullName evidence="2">Uncharacterized protein</fullName>
    </submittedName>
</protein>
<evidence type="ECO:0000313" key="2">
    <source>
        <dbReference type="WBParaSite" id="PS1159_v2.g8250.t1"/>
    </source>
</evidence>
<proteinExistence type="predicted"/>
<dbReference type="WBParaSite" id="PS1159_v2.g8250.t1">
    <property type="protein sequence ID" value="PS1159_v2.g8250.t1"/>
    <property type="gene ID" value="PS1159_v2.g8250"/>
</dbReference>
<reference evidence="2" key="1">
    <citation type="submission" date="2022-11" db="UniProtKB">
        <authorList>
            <consortium name="WormBaseParasite"/>
        </authorList>
    </citation>
    <scope>IDENTIFICATION</scope>
</reference>
<sequence length="240" mass="28153">MLFIIDAYYSEWIKYISMIAFVIASFWVIGERTWATIYLKGYENKRSVKTIIGVIILQWFLAATIVYSFFMSYVPVVIPIIGIAVSCAAFLIVYRFMQKENRRRYRYSKKFGNAYTLSERYQLAENIQTEPIVSTLLIISVIFESLHLISGAILHFGTNINTKLIGKLLFEILFTIDPIVFSIPLLLSVKKWRQIFRQYLLRKHICSCNISEYDNNSVQEINDVKKEGDVYFKQLRQSWT</sequence>
<evidence type="ECO:0000313" key="1">
    <source>
        <dbReference type="Proteomes" id="UP000887580"/>
    </source>
</evidence>
<accession>A0AC35GSE9</accession>
<name>A0AC35GSE9_9BILA</name>
<dbReference type="Proteomes" id="UP000887580">
    <property type="component" value="Unplaced"/>
</dbReference>